<dbReference type="GO" id="GO:0003677">
    <property type="term" value="F:DNA binding"/>
    <property type="evidence" value="ECO:0007669"/>
    <property type="project" value="UniProtKB-KW"/>
</dbReference>
<dbReference type="EMBL" id="CP022046">
    <property type="protein sequence ID" value="ASE33420.1"/>
    <property type="molecule type" value="Genomic_DNA"/>
</dbReference>
<dbReference type="InterPro" id="IPR000524">
    <property type="entry name" value="Tscrpt_reg_HTH_GntR"/>
</dbReference>
<dbReference type="AlphaFoldDB" id="A0AAI8DGM1"/>
<keyword evidence="1" id="KW-0805">Transcription regulation</keyword>
<evidence type="ECO:0000313" key="6">
    <source>
        <dbReference type="Proteomes" id="UP000197058"/>
    </source>
</evidence>
<evidence type="ECO:0000313" key="5">
    <source>
        <dbReference type="EMBL" id="ASE33420.1"/>
    </source>
</evidence>
<dbReference type="CDD" id="cd07377">
    <property type="entry name" value="WHTH_GntR"/>
    <property type="match status" value="1"/>
</dbReference>
<keyword evidence="3" id="KW-0804">Transcription</keyword>
<dbReference type="Proteomes" id="UP000197058">
    <property type="component" value="Chromosome"/>
</dbReference>
<protein>
    <submittedName>
        <fullName evidence="5">FadR family transcriptional regulator</fullName>
    </submittedName>
</protein>
<dbReference type="PROSITE" id="PS50949">
    <property type="entry name" value="HTH_GNTR"/>
    <property type="match status" value="1"/>
</dbReference>
<dbReference type="PANTHER" id="PTHR43537">
    <property type="entry name" value="TRANSCRIPTIONAL REGULATOR, GNTR FAMILY"/>
    <property type="match status" value="1"/>
</dbReference>
<evidence type="ECO:0000259" key="4">
    <source>
        <dbReference type="PROSITE" id="PS50949"/>
    </source>
</evidence>
<accession>A0AAI8DGM1</accession>
<dbReference type="SUPFAM" id="SSF46785">
    <property type="entry name" value="Winged helix' DNA-binding domain"/>
    <property type="match status" value="1"/>
</dbReference>
<dbReference type="InterPro" id="IPR036390">
    <property type="entry name" value="WH_DNA-bd_sf"/>
</dbReference>
<dbReference type="KEGG" id="sscu:CEP64_02035"/>
<dbReference type="SUPFAM" id="SSF48008">
    <property type="entry name" value="GntR ligand-binding domain-like"/>
    <property type="match status" value="1"/>
</dbReference>
<dbReference type="PRINTS" id="PR00035">
    <property type="entry name" value="HTHGNTR"/>
</dbReference>
<dbReference type="GeneID" id="48592039"/>
<dbReference type="RefSeq" id="WP_048541137.1">
    <property type="nucleotide sequence ID" value="NZ_CAJVGN010000001.1"/>
</dbReference>
<evidence type="ECO:0000256" key="1">
    <source>
        <dbReference type="ARBA" id="ARBA00023015"/>
    </source>
</evidence>
<name>A0AAI8DGM1_MAMSC</name>
<dbReference type="SMART" id="SM00895">
    <property type="entry name" value="FCD"/>
    <property type="match status" value="1"/>
</dbReference>
<dbReference type="InterPro" id="IPR036388">
    <property type="entry name" value="WH-like_DNA-bd_sf"/>
</dbReference>
<dbReference type="Gene3D" id="1.20.120.530">
    <property type="entry name" value="GntR ligand-binding domain-like"/>
    <property type="match status" value="1"/>
</dbReference>
<dbReference type="Pfam" id="PF00392">
    <property type="entry name" value="GntR"/>
    <property type="match status" value="1"/>
</dbReference>
<organism evidence="5 6">
    <name type="scientific">Mammaliicoccus sciuri</name>
    <name type="common">Staphylococcus sciuri</name>
    <dbReference type="NCBI Taxonomy" id="1296"/>
    <lineage>
        <taxon>Bacteria</taxon>
        <taxon>Bacillati</taxon>
        <taxon>Bacillota</taxon>
        <taxon>Bacilli</taxon>
        <taxon>Bacillales</taxon>
        <taxon>Staphylococcaceae</taxon>
        <taxon>Mammaliicoccus</taxon>
    </lineage>
</organism>
<gene>
    <name evidence="5" type="ORF">CEP64_02035</name>
</gene>
<dbReference type="Pfam" id="PF07729">
    <property type="entry name" value="FCD"/>
    <property type="match status" value="1"/>
</dbReference>
<dbReference type="InterPro" id="IPR008920">
    <property type="entry name" value="TF_FadR/GntR_C"/>
</dbReference>
<dbReference type="GO" id="GO:0003700">
    <property type="term" value="F:DNA-binding transcription factor activity"/>
    <property type="evidence" value="ECO:0007669"/>
    <property type="project" value="InterPro"/>
</dbReference>
<dbReference type="Gene3D" id="1.10.10.10">
    <property type="entry name" value="Winged helix-like DNA-binding domain superfamily/Winged helix DNA-binding domain"/>
    <property type="match status" value="1"/>
</dbReference>
<proteinExistence type="predicted"/>
<reference evidence="6" key="1">
    <citation type="submission" date="2017-06" db="EMBL/GenBank/DDBJ databases">
        <title>FDA dAtabase for Regulatory Grade micrObial Sequences (FDA-ARGOS): Supporting development and validation of Infectious Disease Dx tests.</title>
        <authorList>
            <person name="Goldberg B."/>
            <person name="Campos J."/>
            <person name="Tallon L."/>
            <person name="Sadzewicz L."/>
            <person name="Sengamalay N."/>
            <person name="Ott S."/>
            <person name="Godinez A."/>
            <person name="Nagaraj S."/>
            <person name="Vavikolanu K."/>
            <person name="Nadendla S."/>
            <person name="George J."/>
            <person name="Geyer C."/>
            <person name="Sichtig H."/>
        </authorList>
    </citation>
    <scope>NUCLEOTIDE SEQUENCE [LARGE SCALE GENOMIC DNA]</scope>
    <source>
        <strain evidence="6">FDAARGOS_285</strain>
    </source>
</reference>
<evidence type="ECO:0000256" key="3">
    <source>
        <dbReference type="ARBA" id="ARBA00023163"/>
    </source>
</evidence>
<keyword evidence="2" id="KW-0238">DNA-binding</keyword>
<evidence type="ECO:0000256" key="2">
    <source>
        <dbReference type="ARBA" id="ARBA00023125"/>
    </source>
</evidence>
<dbReference type="PANTHER" id="PTHR43537:SF54">
    <property type="entry name" value="TRANSCRIPTIONAL REGULATOR, GNTR FAMILY"/>
    <property type="match status" value="1"/>
</dbReference>
<dbReference type="InterPro" id="IPR011711">
    <property type="entry name" value="GntR_C"/>
</dbReference>
<sequence>MMKRTSLVDVAVEKLKEYIAEHQFDNGDKLPSEKMLVEQLGVSRTVVREAISRLQQSGLIQVKSGSGMFITEKNKHLSMLFESHMKVHGFKIKELLEVRKILELGAIRLLIENKIVIDANKLRDLNDIYYESFNKSQKFAHYDSAFHETIIIFTENQTLITMSKVIKEYFDKNQFNQIVDKEDIEKSYKEHADLIEAIEKQNLTLAHDIINKHLSRVVEWIEELEQK</sequence>
<dbReference type="SMART" id="SM00345">
    <property type="entry name" value="HTH_GNTR"/>
    <property type="match status" value="1"/>
</dbReference>
<feature type="domain" description="HTH gntR-type" evidence="4">
    <location>
        <begin position="5"/>
        <end position="73"/>
    </location>
</feature>